<name>A0ABN3R9Z6_9ACTN</name>
<organism evidence="1 2">
    <name type="scientific">Nonomuraea recticatena</name>
    <dbReference type="NCBI Taxonomy" id="46178"/>
    <lineage>
        <taxon>Bacteria</taxon>
        <taxon>Bacillati</taxon>
        <taxon>Actinomycetota</taxon>
        <taxon>Actinomycetes</taxon>
        <taxon>Streptosporangiales</taxon>
        <taxon>Streptosporangiaceae</taxon>
        <taxon>Nonomuraea</taxon>
    </lineage>
</organism>
<evidence type="ECO:0000313" key="2">
    <source>
        <dbReference type="Proteomes" id="UP001501666"/>
    </source>
</evidence>
<sequence length="63" mass="6905">MAEAESLSATTCSTPGGAGMDPLFTRVTFATADKDSIRWRPKYRLPPMTQTVLMGTEPARLWS</sequence>
<protein>
    <submittedName>
        <fullName evidence="1">Uncharacterized protein</fullName>
    </submittedName>
</protein>
<dbReference type="EMBL" id="BAAATE010000002">
    <property type="protein sequence ID" value="GAA2647404.1"/>
    <property type="molecule type" value="Genomic_DNA"/>
</dbReference>
<gene>
    <name evidence="1" type="ORF">GCM10010412_010900</name>
</gene>
<evidence type="ECO:0000313" key="1">
    <source>
        <dbReference type="EMBL" id="GAA2647404.1"/>
    </source>
</evidence>
<proteinExistence type="predicted"/>
<accession>A0ABN3R9Z6</accession>
<comment type="caution">
    <text evidence="1">The sequence shown here is derived from an EMBL/GenBank/DDBJ whole genome shotgun (WGS) entry which is preliminary data.</text>
</comment>
<keyword evidence="2" id="KW-1185">Reference proteome</keyword>
<reference evidence="1 2" key="1">
    <citation type="journal article" date="2019" name="Int. J. Syst. Evol. Microbiol.">
        <title>The Global Catalogue of Microorganisms (GCM) 10K type strain sequencing project: providing services to taxonomists for standard genome sequencing and annotation.</title>
        <authorList>
            <consortium name="The Broad Institute Genomics Platform"/>
            <consortium name="The Broad Institute Genome Sequencing Center for Infectious Disease"/>
            <person name="Wu L."/>
            <person name="Ma J."/>
        </authorList>
    </citation>
    <scope>NUCLEOTIDE SEQUENCE [LARGE SCALE GENOMIC DNA]</scope>
    <source>
        <strain evidence="1 2">JCM 6835</strain>
    </source>
</reference>
<dbReference type="Proteomes" id="UP001501666">
    <property type="component" value="Unassembled WGS sequence"/>
</dbReference>